<comment type="similarity">
    <text evidence="1">Belongs to the synaptobrevin family.</text>
</comment>
<comment type="subcellular location">
    <subcellularLocation>
        <location evidence="3">Endomembrane system</location>
        <topology evidence="3">Single-pass type IV membrane protein</topology>
    </subcellularLocation>
</comment>
<dbReference type="InterPro" id="IPR011012">
    <property type="entry name" value="Longin-like_dom_sf"/>
</dbReference>
<feature type="domain" description="Longin" evidence="7">
    <location>
        <begin position="33"/>
        <end position="137"/>
    </location>
</feature>
<sequence length="267" mass="30345">MSGNGDGKVGEKEKEKGGAGEGEGEGWGFIYSFVARGTVVVAEYTEYTGNFAAIAERCLHKLPSSNNRFTYACDAHTFNFLVHDGYAYCVVAKESVPKHVSLAFLERLKTDFRKRYGGGKADTAMAKSLTKEFGPVMKEHMRYIIEHADEIEKLLKVKTQVAEVKNIMLDNIEKSSVNFLLKCWTFQTMDRGEKLKDLEYKASDLRNQAQDFKKQGTKVRKKMWLQNMKIKLVVLGILLILVFIIWISVCHGFDCTKHEHDESNRPN</sequence>
<dbReference type="PANTHER" id="PTHR21136:SF72">
    <property type="entry name" value="VESICLE-ASSOCIATED MEMBRANE PROTEIN 724"/>
    <property type="match status" value="1"/>
</dbReference>
<feature type="region of interest" description="Disordered" evidence="5">
    <location>
        <begin position="1"/>
        <end position="22"/>
    </location>
</feature>
<keyword evidence="4" id="KW-0175">Coiled coil</keyword>
<dbReference type="SUPFAM" id="SSF64356">
    <property type="entry name" value="SNARE-like"/>
    <property type="match status" value="1"/>
</dbReference>
<feature type="transmembrane region" description="Helical" evidence="6">
    <location>
        <begin position="230"/>
        <end position="249"/>
    </location>
</feature>
<dbReference type="Gene3D" id="1.20.5.110">
    <property type="match status" value="1"/>
</dbReference>
<evidence type="ECO:0000256" key="3">
    <source>
        <dbReference type="ARBA" id="ARBA00046280"/>
    </source>
</evidence>
<name>A0A6V7NTM0_ANACO</name>
<evidence type="ECO:0000256" key="2">
    <source>
        <dbReference type="ARBA" id="ARBA00023136"/>
    </source>
</evidence>
<keyword evidence="6" id="KW-0812">Transmembrane</keyword>
<keyword evidence="6" id="KW-1133">Transmembrane helix</keyword>
<dbReference type="PROSITE" id="PS50892">
    <property type="entry name" value="V_SNARE"/>
    <property type="match status" value="1"/>
</dbReference>
<evidence type="ECO:0000259" key="8">
    <source>
        <dbReference type="PROSITE" id="PS50892"/>
    </source>
</evidence>
<dbReference type="CDD" id="cd15843">
    <property type="entry name" value="R-SNARE"/>
    <property type="match status" value="1"/>
</dbReference>
<dbReference type="SUPFAM" id="SSF58038">
    <property type="entry name" value="SNARE fusion complex"/>
    <property type="match status" value="1"/>
</dbReference>
<dbReference type="InterPro" id="IPR051097">
    <property type="entry name" value="Synaptobrevin-like_transport"/>
</dbReference>
<dbReference type="GO" id="GO:0012505">
    <property type="term" value="C:endomembrane system"/>
    <property type="evidence" value="ECO:0007669"/>
    <property type="project" value="UniProtKB-SubCell"/>
</dbReference>
<protein>
    <recommendedName>
        <fullName evidence="10">Vesicle-associated membrane protein 724</fullName>
    </recommendedName>
</protein>
<dbReference type="AlphaFoldDB" id="A0A6V7NTM0"/>
<dbReference type="PROSITE" id="PS50859">
    <property type="entry name" value="LONGIN"/>
    <property type="match status" value="1"/>
</dbReference>
<dbReference type="FunFam" id="3.30.450.50:FF:000009">
    <property type="entry name" value="Vesicle-associated membrane protein 724"/>
    <property type="match status" value="1"/>
</dbReference>
<evidence type="ECO:0000313" key="9">
    <source>
        <dbReference type="EMBL" id="CAD1821925.1"/>
    </source>
</evidence>
<reference evidence="9" key="1">
    <citation type="submission" date="2020-07" db="EMBL/GenBank/DDBJ databases">
        <authorList>
            <person name="Lin J."/>
        </authorList>
    </citation>
    <scope>NUCLEOTIDE SEQUENCE</scope>
</reference>
<evidence type="ECO:0000259" key="7">
    <source>
        <dbReference type="PROSITE" id="PS50859"/>
    </source>
</evidence>
<dbReference type="Pfam" id="PF13774">
    <property type="entry name" value="Longin"/>
    <property type="match status" value="1"/>
</dbReference>
<accession>A0A6V7NTM0</accession>
<keyword evidence="2 6" id="KW-0472">Membrane</keyword>
<evidence type="ECO:0000256" key="6">
    <source>
        <dbReference type="SAM" id="Phobius"/>
    </source>
</evidence>
<feature type="compositionally biased region" description="Basic and acidic residues" evidence="5">
    <location>
        <begin position="8"/>
        <end position="18"/>
    </location>
</feature>
<evidence type="ECO:0000256" key="1">
    <source>
        <dbReference type="ARBA" id="ARBA00008025"/>
    </source>
</evidence>
<feature type="domain" description="V-SNARE coiled-coil homology" evidence="8">
    <location>
        <begin position="153"/>
        <end position="226"/>
    </location>
</feature>
<dbReference type="Pfam" id="PF00957">
    <property type="entry name" value="Synaptobrevin"/>
    <property type="match status" value="1"/>
</dbReference>
<dbReference type="Gene3D" id="3.30.450.50">
    <property type="entry name" value="Longin domain"/>
    <property type="match status" value="1"/>
</dbReference>
<evidence type="ECO:0000256" key="5">
    <source>
        <dbReference type="SAM" id="MobiDB-lite"/>
    </source>
</evidence>
<dbReference type="InterPro" id="IPR010908">
    <property type="entry name" value="Longin_dom"/>
</dbReference>
<dbReference type="CDD" id="cd14824">
    <property type="entry name" value="Longin"/>
    <property type="match status" value="1"/>
</dbReference>
<proteinExistence type="inferred from homology"/>
<evidence type="ECO:0008006" key="10">
    <source>
        <dbReference type="Google" id="ProtNLM"/>
    </source>
</evidence>
<dbReference type="GO" id="GO:0005737">
    <property type="term" value="C:cytoplasm"/>
    <property type="evidence" value="ECO:0007669"/>
    <property type="project" value="UniProtKB-ARBA"/>
</dbReference>
<dbReference type="EMBL" id="LR862142">
    <property type="protein sequence ID" value="CAD1821925.1"/>
    <property type="molecule type" value="Genomic_DNA"/>
</dbReference>
<gene>
    <name evidence="9" type="ORF">CB5_LOCUS5136</name>
</gene>
<dbReference type="InterPro" id="IPR042855">
    <property type="entry name" value="V_SNARE_CC"/>
</dbReference>
<dbReference type="SMART" id="SM01270">
    <property type="entry name" value="Longin"/>
    <property type="match status" value="1"/>
</dbReference>
<evidence type="ECO:0000256" key="4">
    <source>
        <dbReference type="PROSITE-ProRule" id="PRU00290"/>
    </source>
</evidence>
<organism evidence="9">
    <name type="scientific">Ananas comosus var. bracteatus</name>
    <name type="common">red pineapple</name>
    <dbReference type="NCBI Taxonomy" id="296719"/>
    <lineage>
        <taxon>Eukaryota</taxon>
        <taxon>Viridiplantae</taxon>
        <taxon>Streptophyta</taxon>
        <taxon>Embryophyta</taxon>
        <taxon>Tracheophyta</taxon>
        <taxon>Spermatophyta</taxon>
        <taxon>Magnoliopsida</taxon>
        <taxon>Liliopsida</taxon>
        <taxon>Poales</taxon>
        <taxon>Bromeliaceae</taxon>
        <taxon>Bromelioideae</taxon>
        <taxon>Ananas</taxon>
    </lineage>
</organism>
<dbReference type="PANTHER" id="PTHR21136">
    <property type="entry name" value="SNARE PROTEINS"/>
    <property type="match status" value="1"/>
</dbReference>